<organism evidence="2 3">
    <name type="scientific">Alsobacter ponti</name>
    <dbReference type="NCBI Taxonomy" id="2962936"/>
    <lineage>
        <taxon>Bacteria</taxon>
        <taxon>Pseudomonadati</taxon>
        <taxon>Pseudomonadota</taxon>
        <taxon>Alphaproteobacteria</taxon>
        <taxon>Hyphomicrobiales</taxon>
        <taxon>Alsobacteraceae</taxon>
        <taxon>Alsobacter</taxon>
    </lineage>
</organism>
<name>A0ABT1LHW9_9HYPH</name>
<gene>
    <name evidence="2" type="ORF">NK718_19365</name>
</gene>
<sequence length="101" mass="10348">MTAPPLLAAACGLLALALAGPARADGELAADPSQQACPDAGSFAVVDDAATPRARAGEPLVARSWNPCADLPDPRPAPLLDVQIGVFPKPDKDYGPPPKRR</sequence>
<dbReference type="Proteomes" id="UP001205890">
    <property type="component" value="Unassembled WGS sequence"/>
</dbReference>
<keyword evidence="1" id="KW-0732">Signal</keyword>
<evidence type="ECO:0000313" key="2">
    <source>
        <dbReference type="EMBL" id="MCP8940691.1"/>
    </source>
</evidence>
<protein>
    <submittedName>
        <fullName evidence="2">Uncharacterized protein</fullName>
    </submittedName>
</protein>
<evidence type="ECO:0000313" key="3">
    <source>
        <dbReference type="Proteomes" id="UP001205890"/>
    </source>
</evidence>
<feature type="signal peptide" evidence="1">
    <location>
        <begin position="1"/>
        <end position="24"/>
    </location>
</feature>
<dbReference type="EMBL" id="JANCLU010000025">
    <property type="protein sequence ID" value="MCP8940691.1"/>
    <property type="molecule type" value="Genomic_DNA"/>
</dbReference>
<proteinExistence type="predicted"/>
<feature type="chain" id="PRO_5046860831" evidence="1">
    <location>
        <begin position="25"/>
        <end position="101"/>
    </location>
</feature>
<evidence type="ECO:0000256" key="1">
    <source>
        <dbReference type="SAM" id="SignalP"/>
    </source>
</evidence>
<dbReference type="RefSeq" id="WP_254745703.1">
    <property type="nucleotide sequence ID" value="NZ_JANCLU010000025.1"/>
</dbReference>
<accession>A0ABT1LHW9</accession>
<reference evidence="2 3" key="1">
    <citation type="submission" date="2022-07" db="EMBL/GenBank/DDBJ databases">
        <authorList>
            <person name="Li W.-J."/>
            <person name="Deng Q.-Q."/>
        </authorList>
    </citation>
    <scope>NUCLEOTIDE SEQUENCE [LARGE SCALE GENOMIC DNA]</scope>
    <source>
        <strain evidence="2 3">SYSU M60028</strain>
    </source>
</reference>
<keyword evidence="3" id="KW-1185">Reference proteome</keyword>
<comment type="caution">
    <text evidence="2">The sequence shown here is derived from an EMBL/GenBank/DDBJ whole genome shotgun (WGS) entry which is preliminary data.</text>
</comment>